<feature type="non-terminal residue" evidence="3">
    <location>
        <position position="1"/>
    </location>
</feature>
<dbReference type="InterPro" id="IPR027410">
    <property type="entry name" value="TCP-1-like_intermed_sf"/>
</dbReference>
<dbReference type="Gene3D" id="3.50.7.10">
    <property type="entry name" value="GroEL"/>
    <property type="match status" value="1"/>
</dbReference>
<gene>
    <name evidence="3" type="primary">CPN60A2_7</name>
    <name evidence="3" type="ORF">CFP56_025336</name>
</gene>
<sequence length="394" mass="42666">DMSVSFSSLQLFHQKPLFSSLYWNQRATGLWRSANFVRSIAVKAGPKRVSLGKECREALQDGIDKLADAVSLTLGPRGMDKTVKELVKVLKKKSVPIRGRDDIKAVATISSGNDEFVVNLIAEAIEKIGPDGVITIESTFFLISISIESTSSFETSVIIEEGMKVEDISRQVLETLVENKMQGLLNVAVVKCPGFLEGKKALLQDIALMTGADFLSGDLGLMLECATSDQLGIAQKVTIISNSTTIVADPTTKAEILARILQIKKDLAETDNASLSRKLSERIAKLSGGVAVIKVGAHTEVELEDRKLRIEDAKIATFAAMAEGIVPGGGATYIHLSELIPIIKNSMEDLDEQSGAYIVAKVWYPPPSLSLSVSDFSFVFSQSEISVNLIMRCT</sequence>
<dbReference type="InterPro" id="IPR001844">
    <property type="entry name" value="Cpn60/GroEL"/>
</dbReference>
<evidence type="ECO:0000313" key="4">
    <source>
        <dbReference type="Proteomes" id="UP000237347"/>
    </source>
</evidence>
<organism evidence="3 4">
    <name type="scientific">Quercus suber</name>
    <name type="common">Cork oak</name>
    <dbReference type="NCBI Taxonomy" id="58331"/>
    <lineage>
        <taxon>Eukaryota</taxon>
        <taxon>Viridiplantae</taxon>
        <taxon>Streptophyta</taxon>
        <taxon>Embryophyta</taxon>
        <taxon>Tracheophyta</taxon>
        <taxon>Spermatophyta</taxon>
        <taxon>Magnoliopsida</taxon>
        <taxon>eudicotyledons</taxon>
        <taxon>Gunneridae</taxon>
        <taxon>Pentapetalae</taxon>
        <taxon>rosids</taxon>
        <taxon>fabids</taxon>
        <taxon>Fagales</taxon>
        <taxon>Fagaceae</taxon>
        <taxon>Quercus</taxon>
    </lineage>
</organism>
<protein>
    <submittedName>
        <fullName evidence="3">Chaperonin 60 subunit alpha 2</fullName>
    </submittedName>
</protein>
<keyword evidence="2" id="KW-0143">Chaperone</keyword>
<dbReference type="InterPro" id="IPR002423">
    <property type="entry name" value="Cpn60/GroEL/TCP-1"/>
</dbReference>
<dbReference type="InterPro" id="IPR027413">
    <property type="entry name" value="GROEL-like_equatorial_sf"/>
</dbReference>
<dbReference type="Pfam" id="PF00118">
    <property type="entry name" value="Cpn60_TCP1"/>
    <property type="match status" value="1"/>
</dbReference>
<comment type="similarity">
    <text evidence="1">Belongs to the chaperonin (HSP60) family.</text>
</comment>
<dbReference type="Gene3D" id="1.10.560.10">
    <property type="entry name" value="GroEL-like equatorial domain"/>
    <property type="match status" value="3"/>
</dbReference>
<evidence type="ECO:0000313" key="3">
    <source>
        <dbReference type="EMBL" id="KAK7833682.1"/>
    </source>
</evidence>
<dbReference type="FunFam" id="3.50.7.10:FF:000028">
    <property type="entry name" value="Chaperonin 60 subunit beta 2 chloroplastic"/>
    <property type="match status" value="1"/>
</dbReference>
<dbReference type="GO" id="GO:0042026">
    <property type="term" value="P:protein refolding"/>
    <property type="evidence" value="ECO:0007669"/>
    <property type="project" value="InterPro"/>
</dbReference>
<evidence type="ECO:0000256" key="2">
    <source>
        <dbReference type="ARBA" id="ARBA00023186"/>
    </source>
</evidence>
<dbReference type="EMBL" id="PKMF04000402">
    <property type="protein sequence ID" value="KAK7833682.1"/>
    <property type="molecule type" value="Genomic_DNA"/>
</dbReference>
<proteinExistence type="inferred from homology"/>
<dbReference type="GO" id="GO:0140662">
    <property type="term" value="F:ATP-dependent protein folding chaperone"/>
    <property type="evidence" value="ECO:0007669"/>
    <property type="project" value="InterPro"/>
</dbReference>
<dbReference type="InterPro" id="IPR027409">
    <property type="entry name" value="GroEL-like_apical_dom_sf"/>
</dbReference>
<dbReference type="GO" id="GO:0005524">
    <property type="term" value="F:ATP binding"/>
    <property type="evidence" value="ECO:0007669"/>
    <property type="project" value="InterPro"/>
</dbReference>
<dbReference type="Gene3D" id="3.30.260.10">
    <property type="entry name" value="TCP-1-like chaperonin intermediate domain"/>
    <property type="match status" value="2"/>
</dbReference>
<dbReference type="SUPFAM" id="SSF52029">
    <property type="entry name" value="GroEL apical domain-like"/>
    <property type="match status" value="1"/>
</dbReference>
<evidence type="ECO:0000256" key="1">
    <source>
        <dbReference type="ARBA" id="ARBA00006607"/>
    </source>
</evidence>
<keyword evidence="4" id="KW-1185">Reference proteome</keyword>
<comment type="caution">
    <text evidence="3">The sequence shown here is derived from an EMBL/GenBank/DDBJ whole genome shotgun (WGS) entry which is preliminary data.</text>
</comment>
<name>A0AAW0K490_QUESU</name>
<dbReference type="SUPFAM" id="SSF48592">
    <property type="entry name" value="GroEL equatorial domain-like"/>
    <property type="match status" value="1"/>
</dbReference>
<dbReference type="PANTHER" id="PTHR45633">
    <property type="entry name" value="60 KDA HEAT SHOCK PROTEIN, MITOCHONDRIAL"/>
    <property type="match status" value="1"/>
</dbReference>
<dbReference type="SUPFAM" id="SSF54849">
    <property type="entry name" value="GroEL-intermediate domain like"/>
    <property type="match status" value="2"/>
</dbReference>
<dbReference type="AlphaFoldDB" id="A0AAW0K490"/>
<accession>A0AAW0K490</accession>
<reference evidence="3 4" key="1">
    <citation type="journal article" date="2018" name="Sci. Data">
        <title>The draft genome sequence of cork oak.</title>
        <authorList>
            <person name="Ramos A.M."/>
            <person name="Usie A."/>
            <person name="Barbosa P."/>
            <person name="Barros P.M."/>
            <person name="Capote T."/>
            <person name="Chaves I."/>
            <person name="Simoes F."/>
            <person name="Abreu I."/>
            <person name="Carrasquinho I."/>
            <person name="Faro C."/>
            <person name="Guimaraes J.B."/>
            <person name="Mendonca D."/>
            <person name="Nobrega F."/>
            <person name="Rodrigues L."/>
            <person name="Saibo N.J.M."/>
            <person name="Varela M.C."/>
            <person name="Egas C."/>
            <person name="Matos J."/>
            <person name="Miguel C.M."/>
            <person name="Oliveira M.M."/>
            <person name="Ricardo C.P."/>
            <person name="Goncalves S."/>
        </authorList>
    </citation>
    <scope>NUCLEOTIDE SEQUENCE [LARGE SCALE GENOMIC DNA]</scope>
    <source>
        <strain evidence="4">cv. HL8</strain>
    </source>
</reference>
<dbReference type="Proteomes" id="UP000237347">
    <property type="component" value="Unassembled WGS sequence"/>
</dbReference>